<dbReference type="AlphaFoldDB" id="A0AA47N0P8"/>
<evidence type="ECO:0000313" key="2">
    <source>
        <dbReference type="Proteomes" id="UP001174136"/>
    </source>
</evidence>
<proteinExistence type="predicted"/>
<dbReference type="PANTHER" id="PTHR47027:SF20">
    <property type="entry name" value="REVERSE TRANSCRIPTASE-LIKE PROTEIN WITH RNA-DIRECTED DNA POLYMERASE DOMAIN"/>
    <property type="match status" value="1"/>
</dbReference>
<dbReference type="SUPFAM" id="SSF56219">
    <property type="entry name" value="DNase I-like"/>
    <property type="match status" value="1"/>
</dbReference>
<dbReference type="InterPro" id="IPR036691">
    <property type="entry name" value="Endo/exonu/phosph_ase_sf"/>
</dbReference>
<dbReference type="Proteomes" id="UP001174136">
    <property type="component" value="Unassembled WGS sequence"/>
</dbReference>
<organism evidence="1 2">
    <name type="scientific">Merluccius polli</name>
    <name type="common">Benguela hake</name>
    <name type="synonym">Merluccius cadenati</name>
    <dbReference type="NCBI Taxonomy" id="89951"/>
    <lineage>
        <taxon>Eukaryota</taxon>
        <taxon>Metazoa</taxon>
        <taxon>Chordata</taxon>
        <taxon>Craniata</taxon>
        <taxon>Vertebrata</taxon>
        <taxon>Euteleostomi</taxon>
        <taxon>Actinopterygii</taxon>
        <taxon>Neopterygii</taxon>
        <taxon>Teleostei</taxon>
        <taxon>Neoteleostei</taxon>
        <taxon>Acanthomorphata</taxon>
        <taxon>Zeiogadaria</taxon>
        <taxon>Gadariae</taxon>
        <taxon>Gadiformes</taxon>
        <taxon>Gadoidei</taxon>
        <taxon>Merlucciidae</taxon>
        <taxon>Merluccius</taxon>
    </lineage>
</organism>
<dbReference type="PANTHER" id="PTHR47027">
    <property type="entry name" value="REVERSE TRANSCRIPTASE DOMAIN-CONTAINING PROTEIN"/>
    <property type="match status" value="1"/>
</dbReference>
<accession>A0AA47N0P8</accession>
<dbReference type="EMBL" id="JAOPHQ010001722">
    <property type="protein sequence ID" value="KAK0149710.1"/>
    <property type="molecule type" value="Genomic_DNA"/>
</dbReference>
<name>A0AA47N0P8_MERPO</name>
<reference evidence="1" key="1">
    <citation type="journal article" date="2023" name="Front. Mar. Sci.">
        <title>A new Merluccius polli reference genome to investigate the effects of global change in West African waters.</title>
        <authorList>
            <person name="Mateo J.L."/>
            <person name="Blanco-Fernandez C."/>
            <person name="Garcia-Vazquez E."/>
            <person name="Machado-Schiaffino G."/>
        </authorList>
    </citation>
    <scope>NUCLEOTIDE SEQUENCE</scope>
    <source>
        <strain evidence="1">C29</strain>
        <tissue evidence="1">Fin</tissue>
    </source>
</reference>
<dbReference type="Gene3D" id="3.60.10.10">
    <property type="entry name" value="Endonuclease/exonuclease/phosphatase"/>
    <property type="match status" value="1"/>
</dbReference>
<protein>
    <submittedName>
        <fullName evidence="1">Craniofacial development protein 2</fullName>
    </submittedName>
</protein>
<gene>
    <name evidence="1" type="primary">CFDP2_9</name>
    <name evidence="1" type="ORF">N1851_009530</name>
</gene>
<sequence>MDCASPRKSALIDAELLPLNISIAALSETWLTGVGSVREKNYTLFWNGLPDGGRPMHGVGFAIQNKLLSSVEKPVPISSRLSSLRLHTNCGPVTIIATYAPTLTSDLDSKETFCNQLSSIIQETPSTERLMILGDFNARVGGNSRLKLTWCHPRSKRWHQLDHVLVKRKHLKEVTHCRSLHSADCDTDHALVRCKLRMTPIKLHHARPKPTPRLDVSAAYAPALQHAFQEVLASSYVSSPPPADNIDSPLPPADITSAWQHFHSVTTKAAFSTFGKLSRSQPDWFKAHASLLLPAIASKRSARLSCLQHNTRSNKAAWKQACRNVQKATRTAMQDYWNTLCDHIESCASSGNIQGVFVGLKESLGPVPKKSSPLRSLSGETLTDLESQLARWAEHYSILYAKPVTANTLAITATVPELPPISDLDADITIEEVKSAIKALKNNKSPGADGLPPEVFKAEFGLQISLKRTVVLAQPATLCPAVSISNTSLSVVDKFTYLGSTVSNTNNLDMRIGKASSIFGKLSKRVWHNKNLSLLLKVRVYHTCVLSTLLYTSESWTTYRRHEHRLNAFHFRCLRSILGVCWNDHVPNSFILEKTGSSDLYTIIRQRHLRWAGHIQRMDDARLPKLLLYGELANAPRKQGRPRLVEIF</sequence>
<comment type="caution">
    <text evidence="1">The sequence shown here is derived from an EMBL/GenBank/DDBJ whole genome shotgun (WGS) entry which is preliminary data.</text>
</comment>
<keyword evidence="2" id="KW-1185">Reference proteome</keyword>
<evidence type="ECO:0000313" key="1">
    <source>
        <dbReference type="EMBL" id="KAK0149710.1"/>
    </source>
</evidence>